<evidence type="ECO:0000313" key="1">
    <source>
        <dbReference type="EMBL" id="RZC81193.1"/>
    </source>
</evidence>
<dbReference type="EMBL" id="CM010724">
    <property type="protein sequence ID" value="RZC81193.1"/>
    <property type="molecule type" value="Genomic_DNA"/>
</dbReference>
<reference evidence="1 2" key="1">
    <citation type="journal article" date="2018" name="Science">
        <title>The opium poppy genome and morphinan production.</title>
        <authorList>
            <person name="Guo L."/>
            <person name="Winzer T."/>
            <person name="Yang X."/>
            <person name="Li Y."/>
            <person name="Ning Z."/>
            <person name="He Z."/>
            <person name="Teodor R."/>
            <person name="Lu Y."/>
            <person name="Bowser T.A."/>
            <person name="Graham I.A."/>
            <person name="Ye K."/>
        </authorList>
    </citation>
    <scope>NUCLEOTIDE SEQUENCE [LARGE SCALE GENOMIC DNA]</scope>
    <source>
        <strain evidence="2">cv. HN1</strain>
        <tissue evidence="1">Leaves</tissue>
    </source>
</reference>
<name>A0A4Y7L6P0_PAPSO</name>
<proteinExistence type="predicted"/>
<organism evidence="1 2">
    <name type="scientific">Papaver somniferum</name>
    <name type="common">Opium poppy</name>
    <dbReference type="NCBI Taxonomy" id="3469"/>
    <lineage>
        <taxon>Eukaryota</taxon>
        <taxon>Viridiplantae</taxon>
        <taxon>Streptophyta</taxon>
        <taxon>Embryophyta</taxon>
        <taxon>Tracheophyta</taxon>
        <taxon>Spermatophyta</taxon>
        <taxon>Magnoliopsida</taxon>
        <taxon>Ranunculales</taxon>
        <taxon>Papaveraceae</taxon>
        <taxon>Papaveroideae</taxon>
        <taxon>Papaver</taxon>
    </lineage>
</organism>
<protein>
    <submittedName>
        <fullName evidence="1">Uncharacterized protein</fullName>
    </submittedName>
</protein>
<dbReference type="Gramene" id="RZC81193">
    <property type="protein sequence ID" value="RZC81193"/>
    <property type="gene ID" value="C5167_043778"/>
</dbReference>
<evidence type="ECO:0000313" key="2">
    <source>
        <dbReference type="Proteomes" id="UP000316621"/>
    </source>
</evidence>
<gene>
    <name evidence="1" type="ORF">C5167_043778</name>
</gene>
<keyword evidence="2" id="KW-1185">Reference proteome</keyword>
<dbReference type="Proteomes" id="UP000316621">
    <property type="component" value="Chromosome 10"/>
</dbReference>
<accession>A0A4Y7L6P0</accession>
<sequence length="204" mass="22876">MFPRPRVVRRSWSFEELILILHFEEKLTTATPSVYLGKKEPIVDIDGGDADNQLAAVEYVEDFYKYYKLAGVALFNFRLERKHGRATEKLRNRFAVEIEKRRRWTSIARTQVGFMKKAVEAGKSKSGNGISRQIISEDGFLLNLGELDLSSNKFSGQVPSSVRASAYLGTSISIEFAIMNLNSGVMENLIENATSVCEVAASLE</sequence>
<dbReference type="AlphaFoldDB" id="A0A4Y7L6P0"/>